<dbReference type="Proteomes" id="UP000182725">
    <property type="component" value="Unassembled WGS sequence"/>
</dbReference>
<reference evidence="1 2" key="1">
    <citation type="submission" date="2016-10" db="EMBL/GenBank/DDBJ databases">
        <authorList>
            <person name="de Groot N.N."/>
        </authorList>
    </citation>
    <scope>NUCLEOTIDE SEQUENCE [LARGE SCALE GENOMIC DNA]</scope>
    <source>
        <strain evidence="1 2">DSM 22274</strain>
    </source>
</reference>
<organism evidence="1 2">
    <name type="scientific">Arthrobacter alpinus</name>
    <dbReference type="NCBI Taxonomy" id="656366"/>
    <lineage>
        <taxon>Bacteria</taxon>
        <taxon>Bacillati</taxon>
        <taxon>Actinomycetota</taxon>
        <taxon>Actinomycetes</taxon>
        <taxon>Micrococcales</taxon>
        <taxon>Micrococcaceae</taxon>
        <taxon>Arthrobacter</taxon>
    </lineage>
</organism>
<evidence type="ECO:0000313" key="2">
    <source>
        <dbReference type="Proteomes" id="UP000182725"/>
    </source>
</evidence>
<evidence type="ECO:0000313" key="1">
    <source>
        <dbReference type="EMBL" id="SEE29839.1"/>
    </source>
</evidence>
<accession>A0A1H5HPE2</accession>
<dbReference type="AlphaFoldDB" id="A0A1H5HPE2"/>
<dbReference type="EMBL" id="FNTV01000001">
    <property type="protein sequence ID" value="SEE29839.1"/>
    <property type="molecule type" value="Genomic_DNA"/>
</dbReference>
<proteinExistence type="predicted"/>
<protein>
    <submittedName>
        <fullName evidence="1">Uncharacterized protein</fullName>
    </submittedName>
</protein>
<name>A0A1H5HPE2_9MICC</name>
<gene>
    <name evidence="1" type="ORF">SAMN04489740_1073</name>
</gene>
<sequence length="105" mass="11957">MRAIQTDHAEPRYSEDFPCYRVNFWVQPHPGYAWNLDAYALLGVMDVSEALRWVDEHADGRLFELFAETDLEPEGSFGTPRKTGLVRLLGSSPNAGETVEIILFR</sequence>